<dbReference type="SUPFAM" id="SSF53756">
    <property type="entry name" value="UDP-Glycosyltransferase/glycogen phosphorylase"/>
    <property type="match status" value="1"/>
</dbReference>
<gene>
    <name evidence="1" type="ORF">FHP89_14360</name>
</gene>
<proteinExistence type="predicted"/>
<name>A0A557RCL3_9RHOO</name>
<dbReference type="InterPro" id="IPR013969">
    <property type="entry name" value="Oligosacch_biosynth_Alg14"/>
</dbReference>
<dbReference type="GO" id="GO:0006488">
    <property type="term" value="P:dolichol-linked oligosaccharide biosynthetic process"/>
    <property type="evidence" value="ECO:0007669"/>
    <property type="project" value="InterPro"/>
</dbReference>
<reference evidence="1 2" key="1">
    <citation type="submission" date="2019-07" db="EMBL/GenBank/DDBJ databases">
        <title>The pathways for chlorine oxyanion respiration interact through the shared metabolite chlorate.</title>
        <authorList>
            <person name="Barnum T.P."/>
            <person name="Cheng Y."/>
            <person name="Hill K.A."/>
            <person name="Lucas L.N."/>
            <person name="Carlson H.K."/>
            <person name="Coates J.D."/>
        </authorList>
    </citation>
    <scope>NUCLEOTIDE SEQUENCE [LARGE SCALE GENOMIC DNA]</scope>
    <source>
        <strain evidence="1 2">SFB-1</strain>
    </source>
</reference>
<dbReference type="Proteomes" id="UP000318349">
    <property type="component" value="Unassembled WGS sequence"/>
</dbReference>
<dbReference type="AlphaFoldDB" id="A0A557RCL3"/>
<evidence type="ECO:0000313" key="2">
    <source>
        <dbReference type="Proteomes" id="UP000318349"/>
    </source>
</evidence>
<comment type="caution">
    <text evidence="1">The sequence shown here is derived from an EMBL/GenBank/DDBJ whole genome shotgun (WGS) entry which is preliminary data.</text>
</comment>
<dbReference type="Pfam" id="PF08660">
    <property type="entry name" value="Alg14"/>
    <property type="match status" value="1"/>
</dbReference>
<sequence>MELATNTKMIPRVMFYVPGGGFQLESYMLINKLHGVELILILPKDSVLSPWMNRYEIHRVDALGTRANSSLLKVGWRSVRNFLKSLLLIRKIRPDFLVCIGSSICIPGFCAARLAGVRRVYIESVARTDSHSSTGSFVKRFGLASRYYVQWPGQADDRGERLYRGTVL</sequence>
<organism evidence="1 2">
    <name type="scientific">Denitromonas halophila</name>
    <dbReference type="NCBI Taxonomy" id="1629404"/>
    <lineage>
        <taxon>Bacteria</taxon>
        <taxon>Pseudomonadati</taxon>
        <taxon>Pseudomonadota</taxon>
        <taxon>Betaproteobacteria</taxon>
        <taxon>Rhodocyclales</taxon>
        <taxon>Zoogloeaceae</taxon>
        <taxon>Denitromonas</taxon>
    </lineage>
</organism>
<dbReference type="EMBL" id="VMNI01000014">
    <property type="protein sequence ID" value="TVO74992.1"/>
    <property type="molecule type" value="Genomic_DNA"/>
</dbReference>
<dbReference type="Gene3D" id="3.40.50.2000">
    <property type="entry name" value="Glycogen Phosphorylase B"/>
    <property type="match status" value="1"/>
</dbReference>
<protein>
    <recommendedName>
        <fullName evidence="3">UDP-N-acetylglucosamine--LPS N-acetylglucosamine transferase</fullName>
    </recommendedName>
</protein>
<accession>A0A557RCL3</accession>
<evidence type="ECO:0008006" key="3">
    <source>
        <dbReference type="Google" id="ProtNLM"/>
    </source>
</evidence>
<evidence type="ECO:0000313" key="1">
    <source>
        <dbReference type="EMBL" id="TVO74992.1"/>
    </source>
</evidence>